<gene>
    <name evidence="3" type="ORF">NTJ_02256</name>
</gene>
<feature type="region of interest" description="Disordered" evidence="2">
    <location>
        <begin position="237"/>
        <end position="272"/>
    </location>
</feature>
<feature type="coiled-coil region" evidence="1">
    <location>
        <begin position="88"/>
        <end position="178"/>
    </location>
</feature>
<keyword evidence="4" id="KW-1185">Reference proteome</keyword>
<evidence type="ECO:0000256" key="1">
    <source>
        <dbReference type="SAM" id="Coils"/>
    </source>
</evidence>
<accession>A0ABN7ABQ1</accession>
<reference evidence="3 4" key="1">
    <citation type="submission" date="2023-09" db="EMBL/GenBank/DDBJ databases">
        <title>Nesidiocoris tenuis whole genome shotgun sequence.</title>
        <authorList>
            <person name="Shibata T."/>
            <person name="Shimoda M."/>
            <person name="Kobayashi T."/>
            <person name="Uehara T."/>
        </authorList>
    </citation>
    <scope>NUCLEOTIDE SEQUENCE [LARGE SCALE GENOMIC DNA]</scope>
    <source>
        <strain evidence="3 4">Japan</strain>
    </source>
</reference>
<dbReference type="Proteomes" id="UP001307889">
    <property type="component" value="Chromosome 1"/>
</dbReference>
<proteinExistence type="predicted"/>
<evidence type="ECO:0000256" key="2">
    <source>
        <dbReference type="SAM" id="MobiDB-lite"/>
    </source>
</evidence>
<sequence>MASRGSDSSNPQTNDGLDLLLSEIRRDLQLLNDTHLLSERQVDRLRSFLANSYHESSTQQDEVTTTASEENLDIDNVLEEVRDKLLQLKKDEFRVQQYSKEILQLKNEKDRAVRELEKMKFANQELQVQVNVVSGILSESQQRNETLKKQNDKLTAELNELTSAHQRHQSDYREMQKKLQGIFEEMNAWCKVHQDVSAKQAQNQSKMAELAKRMGRVDATTFFLHQLKRQVEKTFKSPSDGLTSMRGAEVDAQGSCSSSSTAEVPRIAVNHRKTEQDNELELYKGQLLKNLQQLSNLRGAFAHR</sequence>
<evidence type="ECO:0000313" key="3">
    <source>
        <dbReference type="EMBL" id="BES89448.1"/>
    </source>
</evidence>
<evidence type="ECO:0000313" key="4">
    <source>
        <dbReference type="Proteomes" id="UP001307889"/>
    </source>
</evidence>
<protein>
    <submittedName>
        <fullName evidence="3">Uncharacterized protein</fullName>
    </submittedName>
</protein>
<name>A0ABN7ABQ1_9HEMI</name>
<dbReference type="EMBL" id="AP028909">
    <property type="protein sequence ID" value="BES89448.1"/>
    <property type="molecule type" value="Genomic_DNA"/>
</dbReference>
<organism evidence="3 4">
    <name type="scientific">Nesidiocoris tenuis</name>
    <dbReference type="NCBI Taxonomy" id="355587"/>
    <lineage>
        <taxon>Eukaryota</taxon>
        <taxon>Metazoa</taxon>
        <taxon>Ecdysozoa</taxon>
        <taxon>Arthropoda</taxon>
        <taxon>Hexapoda</taxon>
        <taxon>Insecta</taxon>
        <taxon>Pterygota</taxon>
        <taxon>Neoptera</taxon>
        <taxon>Paraneoptera</taxon>
        <taxon>Hemiptera</taxon>
        <taxon>Heteroptera</taxon>
        <taxon>Panheteroptera</taxon>
        <taxon>Cimicomorpha</taxon>
        <taxon>Miridae</taxon>
        <taxon>Dicyphina</taxon>
        <taxon>Nesidiocoris</taxon>
    </lineage>
</organism>
<keyword evidence="1" id="KW-0175">Coiled coil</keyword>